<dbReference type="EMBL" id="CABFNO020001560">
    <property type="protein sequence ID" value="CAH0002452.1"/>
    <property type="molecule type" value="Genomic_DNA"/>
</dbReference>
<dbReference type="InterPro" id="IPR044122">
    <property type="entry name" value="UPF0261_N"/>
</dbReference>
<keyword evidence="4" id="KW-1185">Reference proteome</keyword>
<organism evidence="3 4">
    <name type="scientific">Clonostachys byssicola</name>
    <dbReference type="NCBI Taxonomy" id="160290"/>
    <lineage>
        <taxon>Eukaryota</taxon>
        <taxon>Fungi</taxon>
        <taxon>Dikarya</taxon>
        <taxon>Ascomycota</taxon>
        <taxon>Pezizomycotina</taxon>
        <taxon>Sordariomycetes</taxon>
        <taxon>Hypocreomycetidae</taxon>
        <taxon>Hypocreales</taxon>
        <taxon>Bionectriaceae</taxon>
        <taxon>Clonostachys</taxon>
    </lineage>
</organism>
<dbReference type="PANTHER" id="PTHR31862:SF1">
    <property type="entry name" value="UPF0261 DOMAIN PROTEIN (AFU_ORTHOLOGUE AFUA_1G10120)"/>
    <property type="match status" value="1"/>
</dbReference>
<dbReference type="AlphaFoldDB" id="A0A9N9UUK6"/>
<comment type="caution">
    <text evidence="3">The sequence shown here is derived from an EMBL/GenBank/DDBJ whole genome shotgun (WGS) entry which is preliminary data.</text>
</comment>
<dbReference type="InterPro" id="IPR056778">
    <property type="entry name" value="UPF0261_C"/>
</dbReference>
<dbReference type="Gene3D" id="3.40.50.12020">
    <property type="entry name" value="Uncharacterised protein family UPF0261, NN domain"/>
    <property type="match status" value="1"/>
</dbReference>
<dbReference type="NCBIfam" id="NF002674">
    <property type="entry name" value="PRK02399.1-2"/>
    <property type="match status" value="1"/>
</dbReference>
<evidence type="ECO:0000313" key="4">
    <source>
        <dbReference type="Proteomes" id="UP000754883"/>
    </source>
</evidence>
<dbReference type="CDD" id="cd15488">
    <property type="entry name" value="Tm-1-like"/>
    <property type="match status" value="1"/>
</dbReference>
<feature type="domain" description="UPF0261" evidence="2">
    <location>
        <begin position="192"/>
        <end position="411"/>
    </location>
</feature>
<dbReference type="PIRSF" id="PIRSF033271">
    <property type="entry name" value="UCP033271"/>
    <property type="match status" value="1"/>
</dbReference>
<evidence type="ECO:0000259" key="1">
    <source>
        <dbReference type="Pfam" id="PF06792"/>
    </source>
</evidence>
<proteinExistence type="predicted"/>
<evidence type="ECO:0000313" key="3">
    <source>
        <dbReference type="EMBL" id="CAH0002452.1"/>
    </source>
</evidence>
<dbReference type="Gene3D" id="3.40.50.12030">
    <property type="entry name" value="Uncharacterised protein family UPF0261, NC domain"/>
    <property type="match status" value="1"/>
</dbReference>
<reference evidence="3" key="1">
    <citation type="submission" date="2021-10" db="EMBL/GenBank/DDBJ databases">
        <authorList>
            <person name="Piombo E."/>
        </authorList>
    </citation>
    <scope>NUCLEOTIDE SEQUENCE</scope>
</reference>
<accession>A0A9N9UUK6</accession>
<dbReference type="Proteomes" id="UP000754883">
    <property type="component" value="Unassembled WGS sequence"/>
</dbReference>
<dbReference type="InterPro" id="IPR008322">
    <property type="entry name" value="UPF0261"/>
</dbReference>
<dbReference type="Pfam" id="PF06792">
    <property type="entry name" value="UPF0261"/>
    <property type="match status" value="1"/>
</dbReference>
<dbReference type="OrthoDB" id="10264588at2759"/>
<dbReference type="InterPro" id="IPR051353">
    <property type="entry name" value="Tobamovirus_resist_UPF0261"/>
</dbReference>
<dbReference type="Pfam" id="PF23189">
    <property type="entry name" value="UPF0261_C"/>
    <property type="match status" value="1"/>
</dbReference>
<evidence type="ECO:0000259" key="2">
    <source>
        <dbReference type="Pfam" id="PF23189"/>
    </source>
</evidence>
<gene>
    <name evidence="3" type="ORF">CBYS24578_00002021</name>
</gene>
<name>A0A9N9UUK6_9HYPO</name>
<dbReference type="PANTHER" id="PTHR31862">
    <property type="entry name" value="UPF0261 DOMAIN PROTEIN (AFU_ORTHOLOGUE AFUA_1G10120)"/>
    <property type="match status" value="1"/>
</dbReference>
<feature type="domain" description="UPF0261" evidence="1">
    <location>
        <begin position="3"/>
        <end position="178"/>
    </location>
</feature>
<sequence length="415" mass="44755">MTAVVVFGTCDTKLEELVFLKNAIRERNKDGTTRLVDVGWRDCEHEEIDFSRSDLIKKYGKGADTSQMPRSELISFMAQCAAGLLGELYKEQPLHGVIAAGGSGGTVLASKAFRSALPIGFPKLIVSTVASGDTSVLVGESDVTLMYSVVDVAGLNRLLAGILTNAAGSISGMAAAYKARNETQPQIESNPKKRVGITMFGVTTPAVNAIKKHLDASQQIETYIFHATGHGGKSMERLVAEGQLDAVLDLTTTEVCDMVTGGIMAAAPERFDAAIRAEIPTIISLGALDMSNFGPKADIPEKYRERNLYEHNSLTTLMRTSEEESAEIARFIAKKLRGTKTPEKTQVWIPLGGVSMLSTPGGVFEDRRADQILFNTIKEELGDSGIKTVEDQRDINDPGFAKDIANALISLLQLN</sequence>
<protein>
    <submittedName>
        <fullName evidence="3">Uncharacterized protein</fullName>
    </submittedName>
</protein>